<dbReference type="SMART" id="SM00846">
    <property type="entry name" value="Gp_dh_N"/>
    <property type="match status" value="1"/>
</dbReference>
<comment type="catalytic activity">
    <reaction evidence="3">
        <text>D-glyceraldehyde 3-phosphate + phosphate + NAD(+) = (2R)-3-phospho-glyceroyl phosphate + NADH + H(+)</text>
        <dbReference type="Rhea" id="RHEA:10300"/>
        <dbReference type="ChEBI" id="CHEBI:15378"/>
        <dbReference type="ChEBI" id="CHEBI:43474"/>
        <dbReference type="ChEBI" id="CHEBI:57540"/>
        <dbReference type="ChEBI" id="CHEBI:57604"/>
        <dbReference type="ChEBI" id="CHEBI:57945"/>
        <dbReference type="ChEBI" id="CHEBI:59776"/>
        <dbReference type="EC" id="1.2.1.12"/>
    </reaction>
</comment>
<dbReference type="InterPro" id="IPR020828">
    <property type="entry name" value="GlycerAld_3-P_DH_NAD(P)-bd"/>
</dbReference>
<feature type="domain" description="Glyceraldehyde 3-phosphate dehydrogenase NAD(P) binding" evidence="4">
    <location>
        <begin position="63"/>
        <end position="182"/>
    </location>
</feature>
<dbReference type="PANTHER" id="PTHR10836:SF76">
    <property type="entry name" value="GLYCERALDEHYDE-3-PHOSPHATE DEHYDROGENASE-RELATED"/>
    <property type="match status" value="1"/>
</dbReference>
<evidence type="ECO:0000313" key="5">
    <source>
        <dbReference type="EMBL" id="KAJ4447545.1"/>
    </source>
</evidence>
<evidence type="ECO:0000313" key="6">
    <source>
        <dbReference type="Proteomes" id="UP001148838"/>
    </source>
</evidence>
<evidence type="ECO:0000259" key="4">
    <source>
        <dbReference type="SMART" id="SM00846"/>
    </source>
</evidence>
<dbReference type="InterPro" id="IPR036291">
    <property type="entry name" value="NAD(P)-bd_dom_sf"/>
</dbReference>
<keyword evidence="2" id="KW-0560">Oxidoreductase</keyword>
<protein>
    <recommendedName>
        <fullName evidence="4">Glyceraldehyde 3-phosphate dehydrogenase NAD(P) binding domain-containing protein</fullName>
    </recommendedName>
</protein>
<name>A0ABQ8TP80_PERAM</name>
<dbReference type="InterPro" id="IPR020831">
    <property type="entry name" value="GlycerAld/Erythrose_P_DH"/>
</dbReference>
<dbReference type="SUPFAM" id="SSF51735">
    <property type="entry name" value="NAD(P)-binding Rossmann-fold domains"/>
    <property type="match status" value="1"/>
</dbReference>
<keyword evidence="6" id="KW-1185">Reference proteome</keyword>
<dbReference type="Pfam" id="PF00044">
    <property type="entry name" value="Gp_dh_N"/>
    <property type="match status" value="1"/>
</dbReference>
<gene>
    <name evidence="5" type="ORF">ANN_09552</name>
</gene>
<dbReference type="Proteomes" id="UP001148838">
    <property type="component" value="Unassembled WGS sequence"/>
</dbReference>
<reference evidence="5 6" key="1">
    <citation type="journal article" date="2022" name="Allergy">
        <title>Genome assembly and annotation of Periplaneta americana reveal a comprehensive cockroach allergen profile.</title>
        <authorList>
            <person name="Wang L."/>
            <person name="Xiong Q."/>
            <person name="Saelim N."/>
            <person name="Wang L."/>
            <person name="Nong W."/>
            <person name="Wan A.T."/>
            <person name="Shi M."/>
            <person name="Liu X."/>
            <person name="Cao Q."/>
            <person name="Hui J.H.L."/>
            <person name="Sookrung N."/>
            <person name="Leung T.F."/>
            <person name="Tungtrongchitr A."/>
            <person name="Tsui S.K.W."/>
        </authorList>
    </citation>
    <scope>NUCLEOTIDE SEQUENCE [LARGE SCALE GENOMIC DNA]</scope>
    <source>
        <strain evidence="5">PWHHKU_190912</strain>
    </source>
</reference>
<sequence length="302" mass="33552">MSECDEDDNVGEMSLGSNTDSYPVFAHVGLRENAGKKPQSEINVSDLCQQYLIKVNDSSSCICRPAICRAELEAVAYELGVACVNDPFIGPDYMAYMFKYDSTHGQFPGEVCVEGDTLIIDGKTIAVYQEKDPSKIPWSKHSAEYVVESTGVFTTIEKCQKYYKKTTVYEERSNKQRSEIINDRVGYIKVSSSINELVSHPFFMALLRESVPSPISPVYSAGKVPVKRKKCKNWGGGGEEEAVGPTSQVNIRRFVKNFSVGLQTIMQRTMTGKQYIPSEKIDFSSSFMAAGVSKTLVRKMNG</sequence>
<comment type="similarity">
    <text evidence="1">Belongs to the glyceraldehyde-3-phosphate dehydrogenase family.</text>
</comment>
<accession>A0ABQ8TP80</accession>
<evidence type="ECO:0000256" key="1">
    <source>
        <dbReference type="ARBA" id="ARBA00007406"/>
    </source>
</evidence>
<dbReference type="Gene3D" id="3.40.50.720">
    <property type="entry name" value="NAD(P)-binding Rossmann-like Domain"/>
    <property type="match status" value="1"/>
</dbReference>
<comment type="caution">
    <text evidence="5">The sequence shown here is derived from an EMBL/GenBank/DDBJ whole genome shotgun (WGS) entry which is preliminary data.</text>
</comment>
<organism evidence="5 6">
    <name type="scientific">Periplaneta americana</name>
    <name type="common">American cockroach</name>
    <name type="synonym">Blatta americana</name>
    <dbReference type="NCBI Taxonomy" id="6978"/>
    <lineage>
        <taxon>Eukaryota</taxon>
        <taxon>Metazoa</taxon>
        <taxon>Ecdysozoa</taxon>
        <taxon>Arthropoda</taxon>
        <taxon>Hexapoda</taxon>
        <taxon>Insecta</taxon>
        <taxon>Pterygota</taxon>
        <taxon>Neoptera</taxon>
        <taxon>Polyneoptera</taxon>
        <taxon>Dictyoptera</taxon>
        <taxon>Blattodea</taxon>
        <taxon>Blattoidea</taxon>
        <taxon>Blattidae</taxon>
        <taxon>Blattinae</taxon>
        <taxon>Periplaneta</taxon>
    </lineage>
</organism>
<evidence type="ECO:0000256" key="3">
    <source>
        <dbReference type="ARBA" id="ARBA00047698"/>
    </source>
</evidence>
<evidence type="ECO:0000256" key="2">
    <source>
        <dbReference type="ARBA" id="ARBA00023002"/>
    </source>
</evidence>
<proteinExistence type="inferred from homology"/>
<dbReference type="PANTHER" id="PTHR10836">
    <property type="entry name" value="GLYCERALDEHYDE 3-PHOSPHATE DEHYDROGENASE"/>
    <property type="match status" value="1"/>
</dbReference>
<dbReference type="EMBL" id="JAJSOF020000005">
    <property type="protein sequence ID" value="KAJ4447545.1"/>
    <property type="molecule type" value="Genomic_DNA"/>
</dbReference>